<evidence type="ECO:0000256" key="1">
    <source>
        <dbReference type="SAM" id="MobiDB-lite"/>
    </source>
</evidence>
<dbReference type="KEGG" id="hma:rrnAC0311"/>
<protein>
    <recommendedName>
        <fullName evidence="4">CARDB domain-containing protein</fullName>
    </recommendedName>
</protein>
<organism evidence="2 3">
    <name type="scientific">Haloarcula marismortui (strain ATCC 43049 / DSM 3752 / JCM 8966 / VKM B-1809)</name>
    <name type="common">Halobacterium marismortui</name>
    <dbReference type="NCBI Taxonomy" id="272569"/>
    <lineage>
        <taxon>Archaea</taxon>
        <taxon>Methanobacteriati</taxon>
        <taxon>Methanobacteriota</taxon>
        <taxon>Stenosarchaea group</taxon>
        <taxon>Halobacteria</taxon>
        <taxon>Halobacteriales</taxon>
        <taxon>Haloarculaceae</taxon>
        <taxon>Haloarcula</taxon>
    </lineage>
</organism>
<dbReference type="EMBL" id="AY596297">
    <property type="protein sequence ID" value="AAV45363.1"/>
    <property type="molecule type" value="Genomic_DNA"/>
</dbReference>
<dbReference type="PROSITE" id="PS51257">
    <property type="entry name" value="PROKAR_LIPOPROTEIN"/>
    <property type="match status" value="1"/>
</dbReference>
<sequence length="413" mass="44005">MYRRRVLALCGLAIIGAGCQGETADTETVTPVRSPVVSETDTGPPPAVTVTDAAVMPGVVVPGTDSITVQPADGQFLVLTTTIRGSGVDRTAFSLRFDGSTYSPETFRNGLYRDGEWGRQFTETGGPLVFNLPETGSASDTQLSWPGGKWTPPEAVRDRLQIPLPSFDITLGGPEQVTEPAKPTLSITVTNTGDTAGRYVIALNRTGPRVAYAPVGRFDGKLKPEETAVITHDGKTPYVDDTEPREVIYRLRAPKGSTTRHTESSRSTRKPQPNRSALSRSKTDFASQKVTRQPCAGAEAPPQTPSRSDRYSLILSSASSMASVTSSASPLLRSLSADWMRASRPWSGPRSSVARLSSWSASSARRSLASSLPVSSAADSSSSLADASSSRVIRGNLQMGTKTIRLTRAGLFK</sequence>
<dbReference type="Proteomes" id="UP000001169">
    <property type="component" value="Chromosome I"/>
</dbReference>
<evidence type="ECO:0000313" key="3">
    <source>
        <dbReference type="Proteomes" id="UP000001169"/>
    </source>
</evidence>
<dbReference type="eggNOG" id="arCOG02933">
    <property type="taxonomic scope" value="Archaea"/>
</dbReference>
<reference evidence="2 3" key="1">
    <citation type="journal article" date="2004" name="Genome Res.">
        <title>Genome sequence of Haloarcula marismortui: a halophilic archaeon from the Dead Sea.</title>
        <authorList>
            <person name="Baliga N.S."/>
            <person name="Bonneau R."/>
            <person name="Facciotti M.T."/>
            <person name="Pan M."/>
            <person name="Glusman G."/>
            <person name="Deutsch E.W."/>
            <person name="Shannon P."/>
            <person name="Chiu Y."/>
            <person name="Weng R.S."/>
            <person name="Gan R.R."/>
            <person name="Hung P."/>
            <person name="Date S.V."/>
            <person name="Marcotte E."/>
            <person name="Hood L."/>
            <person name="Ng W.V."/>
        </authorList>
    </citation>
    <scope>NUCLEOTIDE SEQUENCE [LARGE SCALE GENOMIC DNA]</scope>
    <source>
        <strain evidence="3">ATCC 43049 / DSM 3752 / JCM 8966 / VKM B-1809</strain>
    </source>
</reference>
<dbReference type="AlphaFoldDB" id="Q5V539"/>
<proteinExistence type="predicted"/>
<feature type="region of interest" description="Disordered" evidence="1">
    <location>
        <begin position="250"/>
        <end position="309"/>
    </location>
</feature>
<dbReference type="EnsemblBacteria" id="AAV45363">
    <property type="protein sequence ID" value="AAV45363"/>
    <property type="gene ID" value="rrnAC0311"/>
</dbReference>
<accession>Q5V539</accession>
<gene>
    <name evidence="2" type="ordered locus">rrnAC0311</name>
</gene>
<name>Q5V539_HALMA</name>
<evidence type="ECO:0000313" key="2">
    <source>
        <dbReference type="EMBL" id="AAV45363.1"/>
    </source>
</evidence>
<dbReference type="PaxDb" id="272569-rrnAC0311"/>
<feature type="compositionally biased region" description="Polar residues" evidence="1">
    <location>
        <begin position="270"/>
        <end position="291"/>
    </location>
</feature>
<evidence type="ECO:0008006" key="4">
    <source>
        <dbReference type="Google" id="ProtNLM"/>
    </source>
</evidence>
<dbReference type="HOGENOM" id="CLU_664996_0_0_2"/>
<keyword evidence="3" id="KW-1185">Reference proteome</keyword>
<dbReference type="STRING" id="272569.rrnAC0311"/>